<sequence>MADNIHNFETERLSIRLLEEKDIDLYVSLYTDPKIMRFIAEPLTESKAKSSFFTAIKLNNEAPFKQVIWAIVDKSSNEACGIQNLSMHYEDKRSAEAGLILARNVQGRFYPEEALTGMIEYGFTKLGLKTIFAYASQKNRASKRVVVKAGFTEFDIAEDKLSFKVESAR</sequence>
<keyword evidence="3" id="KW-1185">Reference proteome</keyword>
<dbReference type="PROSITE" id="PS51186">
    <property type="entry name" value="GNAT"/>
    <property type="match status" value="1"/>
</dbReference>
<dbReference type="InterPro" id="IPR016181">
    <property type="entry name" value="Acyl_CoA_acyltransferase"/>
</dbReference>
<evidence type="ECO:0000259" key="1">
    <source>
        <dbReference type="PROSITE" id="PS51186"/>
    </source>
</evidence>
<dbReference type="EMBL" id="JAKIKU010000001">
    <property type="protein sequence ID" value="MCL1043764.1"/>
    <property type="molecule type" value="Genomic_DNA"/>
</dbReference>
<dbReference type="PANTHER" id="PTHR43792">
    <property type="entry name" value="GNAT FAMILY, PUTATIVE (AFU_ORTHOLOGUE AFUA_3G00765)-RELATED-RELATED"/>
    <property type="match status" value="1"/>
</dbReference>
<gene>
    <name evidence="2" type="ORF">L2737_00225</name>
</gene>
<accession>A0ABT0KJ65</accession>
<proteinExistence type="predicted"/>
<evidence type="ECO:0000313" key="2">
    <source>
        <dbReference type="EMBL" id="MCL1043764.1"/>
    </source>
</evidence>
<reference evidence="2 3" key="1">
    <citation type="submission" date="2022-01" db="EMBL/GenBank/DDBJ databases">
        <title>Whole genome-based taxonomy of the Shewanellaceae.</title>
        <authorList>
            <person name="Martin-Rodriguez A.J."/>
        </authorList>
    </citation>
    <scope>NUCLEOTIDE SEQUENCE [LARGE SCALE GENOMIC DNA]</scope>
    <source>
        <strain evidence="2 3">DSM 24955</strain>
    </source>
</reference>
<dbReference type="RefSeq" id="WP_248954391.1">
    <property type="nucleotide sequence ID" value="NZ_JAKIKU010000001.1"/>
</dbReference>
<dbReference type="InterPro" id="IPR000182">
    <property type="entry name" value="GNAT_dom"/>
</dbReference>
<comment type="caution">
    <text evidence="2">The sequence shown here is derived from an EMBL/GenBank/DDBJ whole genome shotgun (WGS) entry which is preliminary data.</text>
</comment>
<dbReference type="PANTHER" id="PTHR43792:SF1">
    <property type="entry name" value="N-ACETYLTRANSFERASE DOMAIN-CONTAINING PROTEIN"/>
    <property type="match status" value="1"/>
</dbReference>
<dbReference type="SUPFAM" id="SSF55729">
    <property type="entry name" value="Acyl-CoA N-acyltransferases (Nat)"/>
    <property type="match status" value="1"/>
</dbReference>
<dbReference type="Gene3D" id="3.40.630.30">
    <property type="match status" value="1"/>
</dbReference>
<dbReference type="InterPro" id="IPR051531">
    <property type="entry name" value="N-acetyltransferase"/>
</dbReference>
<protein>
    <submittedName>
        <fullName evidence="2">GNAT family N-acetyltransferase</fullName>
    </submittedName>
</protein>
<name>A0ABT0KJ65_9GAMM</name>
<dbReference type="Pfam" id="PF13302">
    <property type="entry name" value="Acetyltransf_3"/>
    <property type="match status" value="1"/>
</dbReference>
<dbReference type="Proteomes" id="UP001202134">
    <property type="component" value="Unassembled WGS sequence"/>
</dbReference>
<organism evidence="2 3">
    <name type="scientific">Shewanella electrodiphila</name>
    <dbReference type="NCBI Taxonomy" id="934143"/>
    <lineage>
        <taxon>Bacteria</taxon>
        <taxon>Pseudomonadati</taxon>
        <taxon>Pseudomonadota</taxon>
        <taxon>Gammaproteobacteria</taxon>
        <taxon>Alteromonadales</taxon>
        <taxon>Shewanellaceae</taxon>
        <taxon>Shewanella</taxon>
    </lineage>
</organism>
<evidence type="ECO:0000313" key="3">
    <source>
        <dbReference type="Proteomes" id="UP001202134"/>
    </source>
</evidence>
<feature type="domain" description="N-acetyltransferase" evidence="1">
    <location>
        <begin position="13"/>
        <end position="169"/>
    </location>
</feature>